<evidence type="ECO:0000259" key="2">
    <source>
        <dbReference type="Pfam" id="PF02517"/>
    </source>
</evidence>
<feature type="transmembrane region" description="Helical" evidence="1">
    <location>
        <begin position="107"/>
        <end position="125"/>
    </location>
</feature>
<keyword evidence="1" id="KW-1133">Transmembrane helix</keyword>
<dbReference type="GO" id="GO:0004175">
    <property type="term" value="F:endopeptidase activity"/>
    <property type="evidence" value="ECO:0007669"/>
    <property type="project" value="UniProtKB-ARBA"/>
</dbReference>
<feature type="transmembrane region" description="Helical" evidence="1">
    <location>
        <begin position="221"/>
        <end position="240"/>
    </location>
</feature>
<dbReference type="GO" id="GO:0080120">
    <property type="term" value="P:CAAX-box protein maturation"/>
    <property type="evidence" value="ECO:0007669"/>
    <property type="project" value="UniProtKB-ARBA"/>
</dbReference>
<dbReference type="GO" id="GO:0006508">
    <property type="term" value="P:proteolysis"/>
    <property type="evidence" value="ECO:0007669"/>
    <property type="project" value="UniProtKB-KW"/>
</dbReference>
<comment type="caution">
    <text evidence="3">The sequence shown here is derived from an EMBL/GenBank/DDBJ whole genome shotgun (WGS) entry which is preliminary data.</text>
</comment>
<dbReference type="EMBL" id="PVTE01000008">
    <property type="protein sequence ID" value="PRY39276.1"/>
    <property type="molecule type" value="Genomic_DNA"/>
</dbReference>
<keyword evidence="1" id="KW-0472">Membrane</keyword>
<evidence type="ECO:0000313" key="4">
    <source>
        <dbReference type="Proteomes" id="UP000238375"/>
    </source>
</evidence>
<accession>A0A2T0T0T5</accession>
<dbReference type="InterPro" id="IPR003675">
    <property type="entry name" value="Rce1/LyrA-like_dom"/>
</dbReference>
<protein>
    <submittedName>
        <fullName evidence="3">CAAX prenyl protease-like protein</fullName>
    </submittedName>
</protein>
<feature type="domain" description="CAAX prenyl protease 2/Lysostaphin resistance protein A-like" evidence="2">
    <location>
        <begin position="79"/>
        <end position="232"/>
    </location>
</feature>
<name>A0A2T0T0T5_9BACT</name>
<sequence length="241" mass="27425">MKQIIAEITNFTQGSSLLQRDIQASSSVKMVFILKAFLLLLLIKLLVGSTCVILSKYGFINSVKNGDNLTSWLSEVSTIRFFVEVVILAPLLEEFCFRGITQSNSTVLIYSSITFLYLFSCRLNGVNFYEFHLKSILILLVSVTLCIIFKDEIISTFLTINASTISRIFLVYLSSIFFALWHYNNYNFANVNFQTKVLTLLPHFLSGLIFSWFAIKYGIKWSLSAHIFNNFIAVIITLIIA</sequence>
<keyword evidence="4" id="KW-1185">Reference proteome</keyword>
<organism evidence="3 4">
    <name type="scientific">Spirosoma oryzae</name>
    <dbReference type="NCBI Taxonomy" id="1469603"/>
    <lineage>
        <taxon>Bacteria</taxon>
        <taxon>Pseudomonadati</taxon>
        <taxon>Bacteroidota</taxon>
        <taxon>Cytophagia</taxon>
        <taxon>Cytophagales</taxon>
        <taxon>Cytophagaceae</taxon>
        <taxon>Spirosoma</taxon>
    </lineage>
</organism>
<reference evidence="3 4" key="1">
    <citation type="submission" date="2018-03" db="EMBL/GenBank/DDBJ databases">
        <title>Genomic Encyclopedia of Archaeal and Bacterial Type Strains, Phase II (KMG-II): from individual species to whole genera.</title>
        <authorList>
            <person name="Goeker M."/>
        </authorList>
    </citation>
    <scope>NUCLEOTIDE SEQUENCE [LARGE SCALE GENOMIC DNA]</scope>
    <source>
        <strain evidence="3 4">DSM 28354</strain>
    </source>
</reference>
<gene>
    <name evidence="3" type="ORF">CLV58_108166</name>
</gene>
<keyword evidence="1" id="KW-0812">Transmembrane</keyword>
<feature type="transmembrane region" description="Helical" evidence="1">
    <location>
        <begin position="131"/>
        <end position="149"/>
    </location>
</feature>
<feature type="transmembrane region" description="Helical" evidence="1">
    <location>
        <begin position="79"/>
        <end position="100"/>
    </location>
</feature>
<dbReference type="Pfam" id="PF02517">
    <property type="entry name" value="Rce1-like"/>
    <property type="match status" value="1"/>
</dbReference>
<feature type="transmembrane region" description="Helical" evidence="1">
    <location>
        <begin position="36"/>
        <end position="59"/>
    </location>
</feature>
<dbReference type="OrthoDB" id="960507at2"/>
<keyword evidence="3" id="KW-0378">Hydrolase</keyword>
<feature type="transmembrane region" description="Helical" evidence="1">
    <location>
        <begin position="193"/>
        <end position="214"/>
    </location>
</feature>
<feature type="transmembrane region" description="Helical" evidence="1">
    <location>
        <begin position="156"/>
        <end position="181"/>
    </location>
</feature>
<evidence type="ECO:0000313" key="3">
    <source>
        <dbReference type="EMBL" id="PRY39276.1"/>
    </source>
</evidence>
<evidence type="ECO:0000256" key="1">
    <source>
        <dbReference type="SAM" id="Phobius"/>
    </source>
</evidence>
<proteinExistence type="predicted"/>
<dbReference type="AlphaFoldDB" id="A0A2T0T0T5"/>
<dbReference type="Proteomes" id="UP000238375">
    <property type="component" value="Unassembled WGS sequence"/>
</dbReference>
<keyword evidence="3" id="KW-0645">Protease</keyword>